<reference evidence="1 2" key="1">
    <citation type="submission" date="2021-06" db="EMBL/GenBank/DDBJ databases">
        <title>Caerostris darwini draft genome.</title>
        <authorList>
            <person name="Kono N."/>
            <person name="Arakawa K."/>
        </authorList>
    </citation>
    <scope>NUCLEOTIDE SEQUENCE [LARGE SCALE GENOMIC DNA]</scope>
</reference>
<dbReference type="EMBL" id="BPLQ01012357">
    <property type="protein sequence ID" value="GIY64904.1"/>
    <property type="molecule type" value="Genomic_DNA"/>
</dbReference>
<evidence type="ECO:0000313" key="2">
    <source>
        <dbReference type="Proteomes" id="UP001054837"/>
    </source>
</evidence>
<dbReference type="Proteomes" id="UP001054837">
    <property type="component" value="Unassembled WGS sequence"/>
</dbReference>
<protein>
    <submittedName>
        <fullName evidence="1">Uncharacterized protein</fullName>
    </submittedName>
</protein>
<evidence type="ECO:0000313" key="1">
    <source>
        <dbReference type="EMBL" id="GIY64904.1"/>
    </source>
</evidence>
<keyword evidence="2" id="KW-1185">Reference proteome</keyword>
<accession>A0AAV4V4R4</accession>
<gene>
    <name evidence="1" type="ORF">CDAR_483041</name>
</gene>
<name>A0AAV4V4R4_9ARAC</name>
<proteinExistence type="predicted"/>
<comment type="caution">
    <text evidence="1">The sequence shown here is derived from an EMBL/GenBank/DDBJ whole genome shotgun (WGS) entry which is preliminary data.</text>
</comment>
<organism evidence="1 2">
    <name type="scientific">Caerostris darwini</name>
    <dbReference type="NCBI Taxonomy" id="1538125"/>
    <lineage>
        <taxon>Eukaryota</taxon>
        <taxon>Metazoa</taxon>
        <taxon>Ecdysozoa</taxon>
        <taxon>Arthropoda</taxon>
        <taxon>Chelicerata</taxon>
        <taxon>Arachnida</taxon>
        <taxon>Araneae</taxon>
        <taxon>Araneomorphae</taxon>
        <taxon>Entelegynae</taxon>
        <taxon>Araneoidea</taxon>
        <taxon>Araneidae</taxon>
        <taxon>Caerostris</taxon>
    </lineage>
</organism>
<sequence>MCYACRKQRDPFDDLQGSVGITSRRQSREVKAFNSRSPKIQSAVGKLVLPAPNSLHLNNNAPSERSAGTTLFQRAIVAEVEISAATNDAVRTIFAVLRGEGGNFLQLATVKSSAGIARFRNEASTYRCF</sequence>
<dbReference type="AlphaFoldDB" id="A0AAV4V4R4"/>